<gene>
    <name evidence="1" type="ORF">LCGC14_0187810</name>
</gene>
<evidence type="ECO:0000313" key="1">
    <source>
        <dbReference type="EMBL" id="KKN94434.1"/>
    </source>
</evidence>
<reference evidence="1" key="1">
    <citation type="journal article" date="2015" name="Nature">
        <title>Complex archaea that bridge the gap between prokaryotes and eukaryotes.</title>
        <authorList>
            <person name="Spang A."/>
            <person name="Saw J.H."/>
            <person name="Jorgensen S.L."/>
            <person name="Zaremba-Niedzwiedzka K."/>
            <person name="Martijn J."/>
            <person name="Lind A.E."/>
            <person name="van Eijk R."/>
            <person name="Schleper C."/>
            <person name="Guy L."/>
            <person name="Ettema T.J."/>
        </authorList>
    </citation>
    <scope>NUCLEOTIDE SEQUENCE</scope>
</reference>
<evidence type="ECO:0008006" key="2">
    <source>
        <dbReference type="Google" id="ProtNLM"/>
    </source>
</evidence>
<organism evidence="1">
    <name type="scientific">marine sediment metagenome</name>
    <dbReference type="NCBI Taxonomy" id="412755"/>
    <lineage>
        <taxon>unclassified sequences</taxon>
        <taxon>metagenomes</taxon>
        <taxon>ecological metagenomes</taxon>
    </lineage>
</organism>
<comment type="caution">
    <text evidence="1">The sequence shown here is derived from an EMBL/GenBank/DDBJ whole genome shotgun (WGS) entry which is preliminary data.</text>
</comment>
<protein>
    <recommendedName>
        <fullName evidence="2">HTH merR-type domain-containing protein</fullName>
    </recommendedName>
</protein>
<dbReference type="AlphaFoldDB" id="A0A0F9URY6"/>
<dbReference type="EMBL" id="LAZR01000078">
    <property type="protein sequence ID" value="KKN94434.1"/>
    <property type="molecule type" value="Genomic_DNA"/>
</dbReference>
<accession>A0A0F9URY6</accession>
<proteinExistence type="predicted"/>
<name>A0A0F9URY6_9ZZZZ</name>
<sequence length="177" mass="19031">MDEPLYRISQVADAAEVPVNTIRAWFQRGYLRLLDTDKRAEGAGLPHYISMRGALYIGTVAALVAHGVPPKVAGHEALHWLHTGAGCHPGMKPGSQRDPGALFCDGLTVLCIYADSPSRVKNIPFSGGNAFDLFLGHNGRTVGVTAVLLNYVDRKIRLALAPTTNDRADRSVGEGDK</sequence>